<organism evidence="2 3">
    <name type="scientific">Acrobeloides nanus</name>
    <dbReference type="NCBI Taxonomy" id="290746"/>
    <lineage>
        <taxon>Eukaryota</taxon>
        <taxon>Metazoa</taxon>
        <taxon>Ecdysozoa</taxon>
        <taxon>Nematoda</taxon>
        <taxon>Chromadorea</taxon>
        <taxon>Rhabditida</taxon>
        <taxon>Tylenchina</taxon>
        <taxon>Cephalobomorpha</taxon>
        <taxon>Cephaloboidea</taxon>
        <taxon>Cephalobidae</taxon>
        <taxon>Acrobeloides</taxon>
    </lineage>
</organism>
<name>A0A914EP23_9BILA</name>
<proteinExistence type="predicted"/>
<reference evidence="3" key="1">
    <citation type="submission" date="2022-11" db="UniProtKB">
        <authorList>
            <consortium name="WormBaseParasite"/>
        </authorList>
    </citation>
    <scope>IDENTIFICATION</scope>
</reference>
<dbReference type="AlphaFoldDB" id="A0A914EP23"/>
<feature type="compositionally biased region" description="Low complexity" evidence="1">
    <location>
        <begin position="10"/>
        <end position="23"/>
    </location>
</feature>
<dbReference type="Proteomes" id="UP000887540">
    <property type="component" value="Unplaced"/>
</dbReference>
<evidence type="ECO:0000313" key="2">
    <source>
        <dbReference type="Proteomes" id="UP000887540"/>
    </source>
</evidence>
<dbReference type="WBParaSite" id="ACRNAN_scaffold941.g13976.t1">
    <property type="protein sequence ID" value="ACRNAN_scaffold941.g13976.t1"/>
    <property type="gene ID" value="ACRNAN_scaffold941.g13976"/>
</dbReference>
<sequence>MEWPLDIIKSEPSPESSISSPSPGHQNLLNSLSFQPDVSEKWTAEKKNRIREEFRAGFLVKQSYGSDDFYSKLVRVNTNERVAIICNHCSSIFAAVYGGQFK</sequence>
<protein>
    <submittedName>
        <fullName evidence="3">Uncharacterized protein</fullName>
    </submittedName>
</protein>
<keyword evidence="2" id="KW-1185">Reference proteome</keyword>
<evidence type="ECO:0000256" key="1">
    <source>
        <dbReference type="SAM" id="MobiDB-lite"/>
    </source>
</evidence>
<evidence type="ECO:0000313" key="3">
    <source>
        <dbReference type="WBParaSite" id="ACRNAN_scaffold941.g13976.t1"/>
    </source>
</evidence>
<feature type="region of interest" description="Disordered" evidence="1">
    <location>
        <begin position="1"/>
        <end position="25"/>
    </location>
</feature>
<accession>A0A914EP23</accession>